<evidence type="ECO:0000259" key="1">
    <source>
        <dbReference type="Pfam" id="PF17131"/>
    </source>
</evidence>
<dbReference type="EMBL" id="PKUN01000002">
    <property type="protein sequence ID" value="PLX63056.1"/>
    <property type="molecule type" value="Genomic_DNA"/>
</dbReference>
<proteinExistence type="predicted"/>
<organism evidence="2 3">
    <name type="scientific">Sedimenticola selenatireducens</name>
    <dbReference type="NCBI Taxonomy" id="191960"/>
    <lineage>
        <taxon>Bacteria</taxon>
        <taxon>Pseudomonadati</taxon>
        <taxon>Pseudomonadota</taxon>
        <taxon>Gammaproteobacteria</taxon>
        <taxon>Chromatiales</taxon>
        <taxon>Sedimenticolaceae</taxon>
        <taxon>Sedimenticola</taxon>
    </lineage>
</organism>
<dbReference type="Pfam" id="PF17131">
    <property type="entry name" value="LolA_like"/>
    <property type="match status" value="1"/>
</dbReference>
<dbReference type="CDD" id="cd16329">
    <property type="entry name" value="LolA_like"/>
    <property type="match status" value="1"/>
</dbReference>
<dbReference type="Proteomes" id="UP000235015">
    <property type="component" value="Unassembled WGS sequence"/>
</dbReference>
<keyword evidence="2" id="KW-0449">Lipoprotein</keyword>
<gene>
    <name evidence="2" type="ORF">C0630_02525</name>
</gene>
<dbReference type="STRING" id="1111735.GCA_000428045_02814"/>
<name>A0A2N6D064_9GAMM</name>
<dbReference type="InterPro" id="IPR033399">
    <property type="entry name" value="TP_0789-like"/>
</dbReference>
<accession>A0A2N6D064</accession>
<protein>
    <submittedName>
        <fullName evidence="2">Outer membrane lipoprotein-sorting protein</fullName>
    </submittedName>
</protein>
<reference evidence="2 3" key="1">
    <citation type="submission" date="2017-11" db="EMBL/GenBank/DDBJ databases">
        <title>Genome-resolved metagenomics identifies genetic mobility, metabolic interactions, and unexpected diversity in perchlorate-reducing communities.</title>
        <authorList>
            <person name="Barnum T.P."/>
            <person name="Figueroa I.A."/>
            <person name="Carlstrom C.I."/>
            <person name="Lucas L.N."/>
            <person name="Engelbrektson A.L."/>
            <person name="Coates J.D."/>
        </authorList>
    </citation>
    <scope>NUCLEOTIDE SEQUENCE [LARGE SCALE GENOMIC DNA]</scope>
    <source>
        <strain evidence="2">BM301</strain>
    </source>
</reference>
<evidence type="ECO:0000313" key="2">
    <source>
        <dbReference type="EMBL" id="PLX63056.1"/>
    </source>
</evidence>
<feature type="domain" description="Uncharacterized protein TP-0789" evidence="1">
    <location>
        <begin position="80"/>
        <end position="263"/>
    </location>
</feature>
<dbReference type="Gene3D" id="2.50.20.10">
    <property type="entry name" value="Lipoprotein localisation LolA/LolB/LppX"/>
    <property type="match status" value="1"/>
</dbReference>
<dbReference type="AlphaFoldDB" id="A0A2N6D064"/>
<comment type="caution">
    <text evidence="2">The sequence shown here is derived from an EMBL/GenBank/DDBJ whole genome shotgun (WGS) entry which is preliminary data.</text>
</comment>
<sequence>MIANCTVRQIVAGLLLVLPMVVLGGEPPSNPEGVALAQAVYYRPNGDDFSALVVMQLQGKESRPRQRVLYSYAKEKGAGERWTLMRFIQPDDISGTGLLTQDHPGDESDQWLYLPALNKVRRISSSRKGGRFVGSDFFYEDLLDREVEMDYHYLQGEGSVGKVPCEILVSIPRDPKKSVYSKRVSCIYRKILVPLKVELFEKGKDKPSKMLTARRIKKIQGYWSILESTMFDLESGHRTQLLTEKIKYNQGLPDRLFSRRDLTDDSNEKAFRP</sequence>
<evidence type="ECO:0000313" key="3">
    <source>
        <dbReference type="Proteomes" id="UP000235015"/>
    </source>
</evidence>